<name>K5VSH2_AGABU</name>
<dbReference type="RefSeq" id="XP_007332046.1">
    <property type="nucleotide sequence ID" value="XM_007331984.1"/>
</dbReference>
<evidence type="ECO:0000313" key="3">
    <source>
        <dbReference type="Proteomes" id="UP000008493"/>
    </source>
</evidence>
<dbReference type="GeneID" id="18824671"/>
<dbReference type="HOGENOM" id="CLU_2489258_0_0_1"/>
<gene>
    <name evidence="2" type="ORF">AGABI1DRAFT_115313</name>
</gene>
<feature type="region of interest" description="Disordered" evidence="1">
    <location>
        <begin position="65"/>
        <end position="87"/>
    </location>
</feature>
<dbReference type="KEGG" id="abp:AGABI1DRAFT115313"/>
<dbReference type="OMA" id="HARCQSA"/>
<reference evidence="3" key="1">
    <citation type="journal article" date="2012" name="Proc. Natl. Acad. Sci. U.S.A.">
        <title>Genome sequence of the button mushroom Agaricus bisporus reveals mechanisms governing adaptation to a humic-rich ecological niche.</title>
        <authorList>
            <person name="Morin E."/>
            <person name="Kohler A."/>
            <person name="Baker A.R."/>
            <person name="Foulongne-Oriol M."/>
            <person name="Lombard V."/>
            <person name="Nagy L.G."/>
            <person name="Ohm R.A."/>
            <person name="Patyshakuliyeva A."/>
            <person name="Brun A."/>
            <person name="Aerts A.L."/>
            <person name="Bailey A.M."/>
            <person name="Billette C."/>
            <person name="Coutinho P.M."/>
            <person name="Deakin G."/>
            <person name="Doddapaneni H."/>
            <person name="Floudas D."/>
            <person name="Grimwood J."/>
            <person name="Hilden K."/>
            <person name="Kuees U."/>
            <person name="LaButti K.M."/>
            <person name="Lapidus A."/>
            <person name="Lindquist E.A."/>
            <person name="Lucas S.M."/>
            <person name="Murat C."/>
            <person name="Riley R.W."/>
            <person name="Salamov A.A."/>
            <person name="Schmutz J."/>
            <person name="Subramanian V."/>
            <person name="Woesten H.A.B."/>
            <person name="Xu J."/>
            <person name="Eastwood D.C."/>
            <person name="Foster G.D."/>
            <person name="Sonnenberg A.S."/>
            <person name="Cullen D."/>
            <person name="de Vries R.P."/>
            <person name="Lundell T."/>
            <person name="Hibbett D.S."/>
            <person name="Henrissat B."/>
            <person name="Burton K.S."/>
            <person name="Kerrigan R.W."/>
            <person name="Challen M.P."/>
            <person name="Grigoriev I.V."/>
            <person name="Martin F."/>
        </authorList>
    </citation>
    <scope>NUCLEOTIDE SEQUENCE [LARGE SCALE GENOMIC DNA]</scope>
    <source>
        <strain evidence="3">JB137-S8 / ATCC MYA-4627 / FGSC 10392</strain>
    </source>
</reference>
<accession>K5VSH2</accession>
<dbReference type="OrthoDB" id="10416932at2759"/>
<keyword evidence="3" id="KW-1185">Reference proteome</keyword>
<evidence type="ECO:0000256" key="1">
    <source>
        <dbReference type="SAM" id="MobiDB-lite"/>
    </source>
</evidence>
<evidence type="ECO:0000313" key="2">
    <source>
        <dbReference type="EMBL" id="EKM77409.1"/>
    </source>
</evidence>
<dbReference type="AlphaFoldDB" id="K5VSH2"/>
<dbReference type="Proteomes" id="UP000008493">
    <property type="component" value="Unassembled WGS sequence"/>
</dbReference>
<sequence>MYYADVDDQGFYRHPHPIVLEPTSPVINNPQATNYTSPTKYPIPIHQFFASNPLGIDGLQRHARCQSAPAPTLDRPSTTTYRESDIA</sequence>
<feature type="non-terminal residue" evidence="2">
    <location>
        <position position="87"/>
    </location>
</feature>
<organism evidence="2 3">
    <name type="scientific">Agaricus bisporus var. burnettii (strain JB137-S8 / ATCC MYA-4627 / FGSC 10392)</name>
    <name type="common">White button mushroom</name>
    <dbReference type="NCBI Taxonomy" id="597362"/>
    <lineage>
        <taxon>Eukaryota</taxon>
        <taxon>Fungi</taxon>
        <taxon>Dikarya</taxon>
        <taxon>Basidiomycota</taxon>
        <taxon>Agaricomycotina</taxon>
        <taxon>Agaricomycetes</taxon>
        <taxon>Agaricomycetidae</taxon>
        <taxon>Agaricales</taxon>
        <taxon>Agaricineae</taxon>
        <taxon>Agaricaceae</taxon>
        <taxon>Agaricus</taxon>
    </lineage>
</organism>
<protein>
    <submittedName>
        <fullName evidence="2">Uncharacterized protein</fullName>
    </submittedName>
</protein>
<dbReference type="InParanoid" id="K5VSH2"/>
<proteinExistence type="predicted"/>
<dbReference type="EMBL" id="JH971396">
    <property type="protein sequence ID" value="EKM77409.1"/>
    <property type="molecule type" value="Genomic_DNA"/>
</dbReference>